<keyword evidence="2" id="KW-1003">Cell membrane</keyword>
<dbReference type="RefSeq" id="WP_344762649.1">
    <property type="nucleotide sequence ID" value="NZ_BAAAZE010000007.1"/>
</dbReference>
<protein>
    <submittedName>
        <fullName evidence="8">RDD family protein</fullName>
    </submittedName>
</protein>
<keyword evidence="4 6" id="KW-1133">Transmembrane helix</keyword>
<accession>A0ABP7T1E6</accession>
<dbReference type="EMBL" id="BAAAZE010000007">
    <property type="protein sequence ID" value="GAA4019648.1"/>
    <property type="molecule type" value="Genomic_DNA"/>
</dbReference>
<sequence length="166" mass="18831">MQELSAPPSVLRRIAVMVYEAMLLFGVVFIAGWLFGTLLQQRNALYLRGILQYWLFFVIGAYFIWFWSHGGQTLAMKTWKVRLVAKDGGNVSLQRAAARFALSWLWIVPGLLAAWLLGARGWMLVVIPTVNIVVWAALCLLDPARQFLHDRLAGTRVINVAYPKKK</sequence>
<organism evidence="8 9">
    <name type="scientific">Actimicrobium antarcticum</name>
    <dbReference type="NCBI Taxonomy" id="1051899"/>
    <lineage>
        <taxon>Bacteria</taxon>
        <taxon>Pseudomonadati</taxon>
        <taxon>Pseudomonadota</taxon>
        <taxon>Betaproteobacteria</taxon>
        <taxon>Burkholderiales</taxon>
        <taxon>Oxalobacteraceae</taxon>
        <taxon>Actimicrobium</taxon>
    </lineage>
</organism>
<evidence type="ECO:0000256" key="5">
    <source>
        <dbReference type="ARBA" id="ARBA00023136"/>
    </source>
</evidence>
<proteinExistence type="predicted"/>
<dbReference type="InterPro" id="IPR051791">
    <property type="entry name" value="Pra-immunoreactive"/>
</dbReference>
<keyword evidence="5 6" id="KW-0472">Membrane</keyword>
<reference evidence="9" key="1">
    <citation type="journal article" date="2019" name="Int. J. Syst. Evol. Microbiol.">
        <title>The Global Catalogue of Microorganisms (GCM) 10K type strain sequencing project: providing services to taxonomists for standard genome sequencing and annotation.</title>
        <authorList>
            <consortium name="The Broad Institute Genomics Platform"/>
            <consortium name="The Broad Institute Genome Sequencing Center for Infectious Disease"/>
            <person name="Wu L."/>
            <person name="Ma J."/>
        </authorList>
    </citation>
    <scope>NUCLEOTIDE SEQUENCE [LARGE SCALE GENOMIC DNA]</scope>
    <source>
        <strain evidence="9">JCM 16673</strain>
    </source>
</reference>
<name>A0ABP7T1E6_9BURK</name>
<evidence type="ECO:0000256" key="4">
    <source>
        <dbReference type="ARBA" id="ARBA00022989"/>
    </source>
</evidence>
<feature type="transmembrane region" description="Helical" evidence="6">
    <location>
        <begin position="96"/>
        <end position="116"/>
    </location>
</feature>
<dbReference type="Pfam" id="PF06271">
    <property type="entry name" value="RDD"/>
    <property type="match status" value="1"/>
</dbReference>
<dbReference type="PANTHER" id="PTHR36115">
    <property type="entry name" value="PROLINE-RICH ANTIGEN HOMOLOG-RELATED"/>
    <property type="match status" value="1"/>
</dbReference>
<evidence type="ECO:0000313" key="9">
    <source>
        <dbReference type="Proteomes" id="UP001501353"/>
    </source>
</evidence>
<comment type="caution">
    <text evidence="8">The sequence shown here is derived from an EMBL/GenBank/DDBJ whole genome shotgun (WGS) entry which is preliminary data.</text>
</comment>
<evidence type="ECO:0000256" key="3">
    <source>
        <dbReference type="ARBA" id="ARBA00022692"/>
    </source>
</evidence>
<evidence type="ECO:0000313" key="8">
    <source>
        <dbReference type="EMBL" id="GAA4019648.1"/>
    </source>
</evidence>
<dbReference type="Proteomes" id="UP001501353">
    <property type="component" value="Unassembled WGS sequence"/>
</dbReference>
<feature type="transmembrane region" description="Helical" evidence="6">
    <location>
        <begin position="21"/>
        <end position="39"/>
    </location>
</feature>
<feature type="transmembrane region" description="Helical" evidence="6">
    <location>
        <begin position="122"/>
        <end position="141"/>
    </location>
</feature>
<feature type="transmembrane region" description="Helical" evidence="6">
    <location>
        <begin position="45"/>
        <end position="67"/>
    </location>
</feature>
<dbReference type="InterPro" id="IPR010432">
    <property type="entry name" value="RDD"/>
</dbReference>
<evidence type="ECO:0000256" key="6">
    <source>
        <dbReference type="SAM" id="Phobius"/>
    </source>
</evidence>
<keyword evidence="9" id="KW-1185">Reference proteome</keyword>
<evidence type="ECO:0000256" key="1">
    <source>
        <dbReference type="ARBA" id="ARBA00004651"/>
    </source>
</evidence>
<comment type="subcellular location">
    <subcellularLocation>
        <location evidence="1">Cell membrane</location>
        <topology evidence="1">Multi-pass membrane protein</topology>
    </subcellularLocation>
</comment>
<gene>
    <name evidence="8" type="ORF">GCM10022212_14960</name>
</gene>
<evidence type="ECO:0000259" key="7">
    <source>
        <dbReference type="Pfam" id="PF06271"/>
    </source>
</evidence>
<evidence type="ECO:0000256" key="2">
    <source>
        <dbReference type="ARBA" id="ARBA00022475"/>
    </source>
</evidence>
<dbReference type="PANTHER" id="PTHR36115:SF10">
    <property type="entry name" value="RDD DOMAIN-CONTAINING PROTEIN"/>
    <property type="match status" value="1"/>
</dbReference>
<keyword evidence="3 6" id="KW-0812">Transmembrane</keyword>
<feature type="domain" description="RDD" evidence="7">
    <location>
        <begin position="8"/>
        <end position="154"/>
    </location>
</feature>